<evidence type="ECO:0008006" key="5">
    <source>
        <dbReference type="Google" id="ProtNLM"/>
    </source>
</evidence>
<dbReference type="InterPro" id="IPR002885">
    <property type="entry name" value="PPR_rpt"/>
</dbReference>
<name>A0A9W7BVL9_9STRA</name>
<keyword evidence="4" id="KW-1185">Reference proteome</keyword>
<protein>
    <recommendedName>
        <fullName evidence="5">Pentatricopeptide repeat-containing protein</fullName>
    </recommendedName>
</protein>
<dbReference type="EMBL" id="BRXX01000156">
    <property type="protein sequence ID" value="GMH94552.1"/>
    <property type="molecule type" value="Genomic_DNA"/>
</dbReference>
<dbReference type="AlphaFoldDB" id="A0A9W7BVL9"/>
<feature type="region of interest" description="Disordered" evidence="2">
    <location>
        <begin position="137"/>
        <end position="156"/>
    </location>
</feature>
<dbReference type="PROSITE" id="PS51375">
    <property type="entry name" value="PPR"/>
    <property type="match status" value="1"/>
</dbReference>
<reference evidence="4" key="1">
    <citation type="journal article" date="2023" name="Commun. Biol.">
        <title>Genome analysis of Parmales, the sister group of diatoms, reveals the evolutionary specialization of diatoms from phago-mixotrophs to photoautotrophs.</title>
        <authorList>
            <person name="Ban H."/>
            <person name="Sato S."/>
            <person name="Yoshikawa S."/>
            <person name="Yamada K."/>
            <person name="Nakamura Y."/>
            <person name="Ichinomiya M."/>
            <person name="Sato N."/>
            <person name="Blanc-Mathieu R."/>
            <person name="Endo H."/>
            <person name="Kuwata A."/>
            <person name="Ogata H."/>
        </authorList>
    </citation>
    <scope>NUCLEOTIDE SEQUENCE [LARGE SCALE GENOMIC DNA]</scope>
    <source>
        <strain evidence="4">NIES 3699</strain>
    </source>
</reference>
<comment type="caution">
    <text evidence="3">The sequence shown here is derived from an EMBL/GenBank/DDBJ whole genome shotgun (WGS) entry which is preliminary data.</text>
</comment>
<evidence type="ECO:0000256" key="2">
    <source>
        <dbReference type="SAM" id="MobiDB-lite"/>
    </source>
</evidence>
<proteinExistence type="predicted"/>
<gene>
    <name evidence="3" type="ORF">TrVE_jg723</name>
</gene>
<sequence>MERRDVQTYNCLMMAVEMAGGRTREVEAVKDRMEEDGVEEDGETVARYIGVILNDEANPDGALRSYRVLRNGWEKFGGGGKGWKPCGIPEEVLDKVLRRLVRENRVEEQREVENWMREGWGEVPQWVETRMRGIEAEVSAGEEEEVEERQQTLSPT</sequence>
<accession>A0A9W7BVL9</accession>
<dbReference type="Proteomes" id="UP001165160">
    <property type="component" value="Unassembled WGS sequence"/>
</dbReference>
<evidence type="ECO:0000256" key="1">
    <source>
        <dbReference type="PROSITE-ProRule" id="PRU00708"/>
    </source>
</evidence>
<evidence type="ECO:0000313" key="4">
    <source>
        <dbReference type="Proteomes" id="UP001165160"/>
    </source>
</evidence>
<organism evidence="3 4">
    <name type="scientific">Triparma verrucosa</name>
    <dbReference type="NCBI Taxonomy" id="1606542"/>
    <lineage>
        <taxon>Eukaryota</taxon>
        <taxon>Sar</taxon>
        <taxon>Stramenopiles</taxon>
        <taxon>Ochrophyta</taxon>
        <taxon>Bolidophyceae</taxon>
        <taxon>Parmales</taxon>
        <taxon>Triparmaceae</taxon>
        <taxon>Triparma</taxon>
    </lineage>
</organism>
<feature type="repeat" description="PPR" evidence="1">
    <location>
        <begin position="5"/>
        <end position="40"/>
    </location>
</feature>
<evidence type="ECO:0000313" key="3">
    <source>
        <dbReference type="EMBL" id="GMH94552.1"/>
    </source>
</evidence>